<feature type="transmembrane region" description="Helical" evidence="9">
    <location>
        <begin position="51"/>
        <end position="68"/>
    </location>
</feature>
<keyword evidence="7 9" id="KW-0472">Membrane</keyword>
<dbReference type="RefSeq" id="WP_167226120.1">
    <property type="nucleotide sequence ID" value="NZ_JAAQPH010000011.1"/>
</dbReference>
<dbReference type="PANTHER" id="PTHR35011">
    <property type="entry name" value="2,3-DIKETO-L-GULONATE TRAP TRANSPORTER SMALL PERMEASE PROTEIN YIAM"/>
    <property type="match status" value="1"/>
</dbReference>
<dbReference type="Proteomes" id="UP000761264">
    <property type="component" value="Unassembled WGS sequence"/>
</dbReference>
<evidence type="ECO:0000256" key="2">
    <source>
        <dbReference type="ARBA" id="ARBA00022448"/>
    </source>
</evidence>
<comment type="function">
    <text evidence="9">Part of the tripartite ATP-independent periplasmic (TRAP) transport system.</text>
</comment>
<dbReference type="GO" id="GO:0015740">
    <property type="term" value="P:C4-dicarboxylate transport"/>
    <property type="evidence" value="ECO:0007669"/>
    <property type="project" value="TreeGrafter"/>
</dbReference>
<feature type="transmembrane region" description="Helical" evidence="9">
    <location>
        <begin position="21"/>
        <end position="39"/>
    </location>
</feature>
<evidence type="ECO:0000259" key="10">
    <source>
        <dbReference type="Pfam" id="PF04290"/>
    </source>
</evidence>
<comment type="subunit">
    <text evidence="9">The complex comprises the extracytoplasmic solute receptor protein and the two transmembrane proteins.</text>
</comment>
<sequence length="175" mass="19814">MNQKTSFWHKLDQNAERWLLLVFYALIVATIVVEVVRRFVLSYSSIWGEEIARYAFIYLAWVGASAAVKDRAHIRIDVIVHMLSERGKAAVYLFGDFCMLALAVIAVYTALESIEISLRFGSVTHGLRISLVWFLAAVPLGFSLMIFRLLQSMRRDFTDLCAGRAVSDGAKLFDD</sequence>
<proteinExistence type="inferred from homology"/>
<feature type="transmembrane region" description="Helical" evidence="9">
    <location>
        <begin position="89"/>
        <end position="111"/>
    </location>
</feature>
<dbReference type="GO" id="GO:0005886">
    <property type="term" value="C:plasma membrane"/>
    <property type="evidence" value="ECO:0007669"/>
    <property type="project" value="UniProtKB-SubCell"/>
</dbReference>
<keyword evidence="5 9" id="KW-0812">Transmembrane</keyword>
<feature type="domain" description="Tripartite ATP-independent periplasmic transporters DctQ component" evidence="10">
    <location>
        <begin position="27"/>
        <end position="158"/>
    </location>
</feature>
<dbReference type="InterPro" id="IPR055348">
    <property type="entry name" value="DctQ"/>
</dbReference>
<evidence type="ECO:0000256" key="4">
    <source>
        <dbReference type="ARBA" id="ARBA00022519"/>
    </source>
</evidence>
<evidence type="ECO:0000256" key="1">
    <source>
        <dbReference type="ARBA" id="ARBA00004429"/>
    </source>
</evidence>
<keyword evidence="2 9" id="KW-0813">Transport</keyword>
<reference evidence="11" key="1">
    <citation type="submission" date="2020-03" db="EMBL/GenBank/DDBJ databases">
        <title>Genome of Pelagibius litoralis DSM 21314T.</title>
        <authorList>
            <person name="Wang G."/>
        </authorList>
    </citation>
    <scope>NUCLEOTIDE SEQUENCE</scope>
    <source>
        <strain evidence="11">DSM 21314</strain>
    </source>
</reference>
<keyword evidence="12" id="KW-1185">Reference proteome</keyword>
<evidence type="ECO:0000256" key="5">
    <source>
        <dbReference type="ARBA" id="ARBA00022692"/>
    </source>
</evidence>
<comment type="subcellular location">
    <subcellularLocation>
        <location evidence="1 9">Cell inner membrane</location>
        <topology evidence="1 9">Multi-pass membrane protein</topology>
    </subcellularLocation>
</comment>
<name>A0A967EYY2_9PROT</name>
<gene>
    <name evidence="11" type="ORF">HBA54_15370</name>
</gene>
<evidence type="ECO:0000313" key="11">
    <source>
        <dbReference type="EMBL" id="NIA69983.1"/>
    </source>
</evidence>
<keyword evidence="4 9" id="KW-0997">Cell inner membrane</keyword>
<keyword evidence="3" id="KW-1003">Cell membrane</keyword>
<dbReference type="AlphaFoldDB" id="A0A967EYY2"/>
<evidence type="ECO:0000256" key="8">
    <source>
        <dbReference type="ARBA" id="ARBA00038436"/>
    </source>
</evidence>
<accession>A0A967EYY2</accession>
<comment type="similarity">
    <text evidence="8 9">Belongs to the TRAP transporter small permease family.</text>
</comment>
<evidence type="ECO:0000313" key="12">
    <source>
        <dbReference type="Proteomes" id="UP000761264"/>
    </source>
</evidence>
<keyword evidence="6 9" id="KW-1133">Transmembrane helix</keyword>
<dbReference type="Pfam" id="PF04290">
    <property type="entry name" value="DctQ"/>
    <property type="match status" value="1"/>
</dbReference>
<dbReference type="InterPro" id="IPR007387">
    <property type="entry name" value="TRAP_DctQ"/>
</dbReference>
<dbReference type="EMBL" id="JAAQPH010000011">
    <property type="protein sequence ID" value="NIA69983.1"/>
    <property type="molecule type" value="Genomic_DNA"/>
</dbReference>
<dbReference type="GO" id="GO:0022857">
    <property type="term" value="F:transmembrane transporter activity"/>
    <property type="evidence" value="ECO:0007669"/>
    <property type="project" value="UniProtKB-UniRule"/>
</dbReference>
<evidence type="ECO:0000256" key="3">
    <source>
        <dbReference type="ARBA" id="ARBA00022475"/>
    </source>
</evidence>
<evidence type="ECO:0000256" key="9">
    <source>
        <dbReference type="RuleBase" id="RU369079"/>
    </source>
</evidence>
<protein>
    <recommendedName>
        <fullName evidence="9">TRAP transporter small permease protein</fullName>
    </recommendedName>
</protein>
<comment type="caution">
    <text evidence="11">The sequence shown here is derived from an EMBL/GenBank/DDBJ whole genome shotgun (WGS) entry which is preliminary data.</text>
</comment>
<evidence type="ECO:0000256" key="6">
    <source>
        <dbReference type="ARBA" id="ARBA00022989"/>
    </source>
</evidence>
<organism evidence="11 12">
    <name type="scientific">Pelagibius litoralis</name>
    <dbReference type="NCBI Taxonomy" id="374515"/>
    <lineage>
        <taxon>Bacteria</taxon>
        <taxon>Pseudomonadati</taxon>
        <taxon>Pseudomonadota</taxon>
        <taxon>Alphaproteobacteria</taxon>
        <taxon>Rhodospirillales</taxon>
        <taxon>Rhodovibrionaceae</taxon>
        <taxon>Pelagibius</taxon>
    </lineage>
</organism>
<feature type="transmembrane region" description="Helical" evidence="9">
    <location>
        <begin position="131"/>
        <end position="150"/>
    </location>
</feature>
<evidence type="ECO:0000256" key="7">
    <source>
        <dbReference type="ARBA" id="ARBA00023136"/>
    </source>
</evidence>
<dbReference type="PANTHER" id="PTHR35011:SF2">
    <property type="entry name" value="2,3-DIKETO-L-GULONATE TRAP TRANSPORTER SMALL PERMEASE PROTEIN YIAM"/>
    <property type="match status" value="1"/>
</dbReference>